<evidence type="ECO:0000256" key="1">
    <source>
        <dbReference type="ARBA" id="ARBA00004651"/>
    </source>
</evidence>
<reference evidence="9" key="1">
    <citation type="submission" date="2019-09" db="EMBL/GenBank/DDBJ databases">
        <title>Mumia zhuanghuii sp. nov. isolated from the intestinal contents of plateau pika (Ochotona curzoniae) in the Qinghai-Tibet plateau of China.</title>
        <authorList>
            <person name="Tian Z."/>
        </authorList>
    </citation>
    <scope>NUCLEOTIDE SEQUENCE [LARGE SCALE GENOMIC DNA]</scope>
    <source>
        <strain evidence="9">L-031</strain>
    </source>
</reference>
<evidence type="ECO:0000256" key="3">
    <source>
        <dbReference type="ARBA" id="ARBA00022692"/>
    </source>
</evidence>
<organism evidence="8 9">
    <name type="scientific">Microbacterium lushaniae</name>
    <dbReference type="NCBI Taxonomy" id="2614639"/>
    <lineage>
        <taxon>Bacteria</taxon>
        <taxon>Bacillati</taxon>
        <taxon>Actinomycetota</taxon>
        <taxon>Actinomycetes</taxon>
        <taxon>Micrococcales</taxon>
        <taxon>Microbacteriaceae</taxon>
        <taxon>Microbacterium</taxon>
    </lineage>
</organism>
<gene>
    <name evidence="8" type="ORF">F6J85_12890</name>
</gene>
<evidence type="ECO:0000256" key="4">
    <source>
        <dbReference type="ARBA" id="ARBA00022989"/>
    </source>
</evidence>
<feature type="transmembrane region" description="Helical" evidence="6">
    <location>
        <begin position="264"/>
        <end position="289"/>
    </location>
</feature>
<dbReference type="AlphaFoldDB" id="A0A5J6L656"/>
<dbReference type="RefSeq" id="WP_150925538.1">
    <property type="nucleotide sequence ID" value="NZ_CP044232.1"/>
</dbReference>
<dbReference type="PANTHER" id="PTHR35007:SF4">
    <property type="entry name" value="CONSERVED TRANSMEMBRANE PROTEIN-RELATED"/>
    <property type="match status" value="1"/>
</dbReference>
<evidence type="ECO:0000259" key="7">
    <source>
        <dbReference type="Pfam" id="PF00482"/>
    </source>
</evidence>
<evidence type="ECO:0000313" key="9">
    <source>
        <dbReference type="Proteomes" id="UP000325516"/>
    </source>
</evidence>
<dbReference type="EMBL" id="CP044232">
    <property type="protein sequence ID" value="QEW03895.1"/>
    <property type="molecule type" value="Genomic_DNA"/>
</dbReference>
<evidence type="ECO:0000256" key="2">
    <source>
        <dbReference type="ARBA" id="ARBA00022475"/>
    </source>
</evidence>
<evidence type="ECO:0000256" key="5">
    <source>
        <dbReference type="ARBA" id="ARBA00023136"/>
    </source>
</evidence>
<keyword evidence="9" id="KW-1185">Reference proteome</keyword>
<evidence type="ECO:0000256" key="6">
    <source>
        <dbReference type="SAM" id="Phobius"/>
    </source>
</evidence>
<evidence type="ECO:0000313" key="8">
    <source>
        <dbReference type="EMBL" id="QEW03895.1"/>
    </source>
</evidence>
<comment type="subcellular location">
    <subcellularLocation>
        <location evidence="1">Cell membrane</location>
        <topology evidence="1">Multi-pass membrane protein</topology>
    </subcellularLocation>
</comment>
<keyword evidence="2" id="KW-1003">Cell membrane</keyword>
<sequence>MGLMRRRAAHPDAAAAADTVLRLAVLLRAGLAPSRAWIVLDDGGDPVAARVRTAVARGDDVSDALAAEGGTWKEIAAAWRVATTVGAPLSESLRDVAAALRDGQRTADDVRVALAEPASTARLLGWLPLVAVLLGLALGFDTALVLATTPFGIACLVAGVALMVLAHRWNAALVRRAAAAPGIPGMAAELTAIALAGGSSTDRARELVREATSGAADPDVDEVLALSRAAGVPAVELLRSSAWLARHRARTDGRLRAARLSSQLLLPLGVCTLPSFLLLGVAPMMLSILSSGVLTL</sequence>
<dbReference type="Proteomes" id="UP000325516">
    <property type="component" value="Chromosome"/>
</dbReference>
<feature type="transmembrane region" description="Helical" evidence="6">
    <location>
        <begin position="123"/>
        <end position="140"/>
    </location>
</feature>
<name>A0A5J6L656_9MICO</name>
<keyword evidence="5 6" id="KW-0472">Membrane</keyword>
<dbReference type="GO" id="GO:0005886">
    <property type="term" value="C:plasma membrane"/>
    <property type="evidence" value="ECO:0007669"/>
    <property type="project" value="UniProtKB-SubCell"/>
</dbReference>
<dbReference type="Pfam" id="PF00482">
    <property type="entry name" value="T2SSF"/>
    <property type="match status" value="1"/>
</dbReference>
<dbReference type="InterPro" id="IPR018076">
    <property type="entry name" value="T2SS_GspF_dom"/>
</dbReference>
<protein>
    <submittedName>
        <fullName evidence="8">Type II secretion system F family protein</fullName>
    </submittedName>
</protein>
<keyword evidence="3 6" id="KW-0812">Transmembrane</keyword>
<keyword evidence="4 6" id="KW-1133">Transmembrane helix</keyword>
<accession>A0A5J6L656</accession>
<dbReference type="PANTHER" id="PTHR35007">
    <property type="entry name" value="INTEGRAL MEMBRANE PROTEIN-RELATED"/>
    <property type="match status" value="1"/>
</dbReference>
<feature type="domain" description="Type II secretion system protein GspF" evidence="7">
    <location>
        <begin position="22"/>
        <end position="135"/>
    </location>
</feature>
<feature type="transmembrane region" description="Helical" evidence="6">
    <location>
        <begin position="146"/>
        <end position="166"/>
    </location>
</feature>
<dbReference type="KEGG" id="mlz:F6J85_12890"/>
<proteinExistence type="predicted"/>